<accession>A0A9D4UX48</accession>
<gene>
    <name evidence="1" type="ORF">GOP47_0009707</name>
</gene>
<comment type="caution">
    <text evidence="1">The sequence shown here is derived from an EMBL/GenBank/DDBJ whole genome shotgun (WGS) entry which is preliminary data.</text>
</comment>
<sequence>MQLPIHRHPSLLYHSSLLHFCRATPASALVDSAFVLAILHCMKPRHLSSQSTPGAPTFLSFMTWPIKWYC</sequence>
<name>A0A9D4UX48_ADICA</name>
<organism evidence="1 2">
    <name type="scientific">Adiantum capillus-veneris</name>
    <name type="common">Maidenhair fern</name>
    <dbReference type="NCBI Taxonomy" id="13818"/>
    <lineage>
        <taxon>Eukaryota</taxon>
        <taxon>Viridiplantae</taxon>
        <taxon>Streptophyta</taxon>
        <taxon>Embryophyta</taxon>
        <taxon>Tracheophyta</taxon>
        <taxon>Polypodiopsida</taxon>
        <taxon>Polypodiidae</taxon>
        <taxon>Polypodiales</taxon>
        <taxon>Pteridineae</taxon>
        <taxon>Pteridaceae</taxon>
        <taxon>Vittarioideae</taxon>
        <taxon>Adiantum</taxon>
    </lineage>
</organism>
<keyword evidence="2" id="KW-1185">Reference proteome</keyword>
<dbReference type="EMBL" id="JABFUD020000009">
    <property type="protein sequence ID" value="KAI5075631.1"/>
    <property type="molecule type" value="Genomic_DNA"/>
</dbReference>
<dbReference type="Proteomes" id="UP000886520">
    <property type="component" value="Chromosome 9"/>
</dbReference>
<proteinExistence type="predicted"/>
<evidence type="ECO:0000313" key="1">
    <source>
        <dbReference type="EMBL" id="KAI5075631.1"/>
    </source>
</evidence>
<protein>
    <submittedName>
        <fullName evidence="1">Uncharacterized protein</fullName>
    </submittedName>
</protein>
<reference evidence="1" key="1">
    <citation type="submission" date="2021-01" db="EMBL/GenBank/DDBJ databases">
        <title>Adiantum capillus-veneris genome.</title>
        <authorList>
            <person name="Fang Y."/>
            <person name="Liao Q."/>
        </authorList>
    </citation>
    <scope>NUCLEOTIDE SEQUENCE</scope>
    <source>
        <strain evidence="1">H3</strain>
        <tissue evidence="1">Leaf</tissue>
    </source>
</reference>
<dbReference type="AlphaFoldDB" id="A0A9D4UX48"/>
<evidence type="ECO:0000313" key="2">
    <source>
        <dbReference type="Proteomes" id="UP000886520"/>
    </source>
</evidence>